<dbReference type="Gene3D" id="3.60.10.10">
    <property type="entry name" value="Endonuclease/exonuclease/phosphatase"/>
    <property type="match status" value="1"/>
</dbReference>
<dbReference type="SUPFAM" id="SSF56672">
    <property type="entry name" value="DNA/RNA polymerases"/>
    <property type="match status" value="1"/>
</dbReference>
<gene>
    <name evidence="2" type="ORF">FSB_LOCUS6226</name>
</gene>
<dbReference type="InterPro" id="IPR043502">
    <property type="entry name" value="DNA/RNA_pol_sf"/>
</dbReference>
<evidence type="ECO:0000256" key="1">
    <source>
        <dbReference type="SAM" id="MobiDB-lite"/>
    </source>
</evidence>
<feature type="compositionally biased region" description="Polar residues" evidence="1">
    <location>
        <begin position="639"/>
        <end position="665"/>
    </location>
</feature>
<dbReference type="PANTHER" id="PTHR46890">
    <property type="entry name" value="NON-LTR RETROLELEMENT REVERSE TRANSCRIPTASE-LIKE PROTEIN-RELATED"/>
    <property type="match status" value="1"/>
</dbReference>
<organism evidence="2">
    <name type="scientific">Fagus sylvatica</name>
    <name type="common">Beechnut</name>
    <dbReference type="NCBI Taxonomy" id="28930"/>
    <lineage>
        <taxon>Eukaryota</taxon>
        <taxon>Viridiplantae</taxon>
        <taxon>Streptophyta</taxon>
        <taxon>Embryophyta</taxon>
        <taxon>Tracheophyta</taxon>
        <taxon>Spermatophyta</taxon>
        <taxon>Magnoliopsida</taxon>
        <taxon>eudicotyledons</taxon>
        <taxon>Gunneridae</taxon>
        <taxon>Pentapetalae</taxon>
        <taxon>rosids</taxon>
        <taxon>fabids</taxon>
        <taxon>Fagales</taxon>
        <taxon>Fagaceae</taxon>
        <taxon>Fagus</taxon>
    </lineage>
</organism>
<dbReference type="EMBL" id="OIVN01000325">
    <property type="protein sequence ID" value="SPC78344.1"/>
    <property type="molecule type" value="Genomic_DNA"/>
</dbReference>
<reference evidence="2" key="1">
    <citation type="submission" date="2018-02" db="EMBL/GenBank/DDBJ databases">
        <authorList>
            <person name="Cohen D.B."/>
            <person name="Kent A.D."/>
        </authorList>
    </citation>
    <scope>NUCLEOTIDE SEQUENCE</scope>
</reference>
<sequence length="1690" mass="190101">MQHISGKLSTSSFQRYKVCMNRSSDERVMAPGSRGVGAVFVHFSGEDSDQTGDALGEPRVPRRSWSRYLSNAPGLVDQLVASRKDSAREGGYMAPRTEATGVFLVRLRAVFRSGFRLDPINSWRSESSTSCMNVSSFQRTRACRINLLRVRKTLRASVATSVGKFRNLSAKPYFVRPVFTRMVDIAPDVGFRRSWYRRKAYATYFPKVQALHRGELGFARYDPANGGRWNVPYAKGFDHNFLVSRPFWARKVSNRSSHYVLQNGLGAVSSIQLFGLVNSQVKPWSNLVNLGRIWSKLSKLWEMYPGPRFEGFWARWTLVGLGTARSNLGQTSASLDHAGWVRVAPSLRADTRENPVGKNGVMTPCHPIYPPHTTHLPPPPPPNVPQLHFQPSPNVLQIPPPPPNVPQQQATHVPPPCFESFQPQSLLTWPQHQHKHIPKPSSPPLNLIPTLANPIPTLPNPSPTLRKVTLPPTIRGKHVASGRREGLFRVGAKNFSLAFDGGRAAPYHILEKRRKFVGSLWLGLKSLKWVLTTWNVLRQCMDLKGFFRFLRTDYSTLELSYLQNKNGRFVEISEYHGGAQRGSIRVPEGYRGTGWDRFAMEIESFFLGKSAPVGDRGSNLHNGRKNYDLGMRDTRDSAASHSPTGGDSNQFKSAGLTSKRSQVQLDLSAPRPTRKTHFNWDPFPNTLRITKLVGERRQVNWVGLRHKAQGLAQSQARAFPLVVNIGPVDLENKAQDLIPPEPSSPMSGTINDISIDLPFEENFGELMSLHEPIGAMGEDFQVNHDSSSSVWVNLAVTDRESQEIETFGVPMQPESVFEVGEPSNVICLRESLKGEEDHMSAMVLTGVEEQLLTLTVSDELPLTVVEEPVDVPPSPLTCAPLKMILPSGSFERSNNPHLEPSVWVKQRQRGFCKLVGFPIDIHEQECLALLQKIEAYCFAKKAKEGPRRQSTSGKKGSRELRRGLNNPQKRESVRYWLRSWKCGVICLQETKLAEVDLQVVRSLWDNSFVGWEFLPAVRSAGGVILLWDKRVVKKLDLVVKIFSVSCLWKGVSDSFVWSSGSANPSMSRIDRFLISSEVVQKLLPRPLSDHFPLLLEVGSVVRGKSPFRFENMWLQDEGFVDRVDAWWSNYLFCGPPSLVLARKLKALKEDLKKWNYHEFGNVNFKLKALKEDLKKWNYHEFGNVNFKQQQLFCELEVLNLKEMQGGLSSRERELHGSLLVELDKLAHFEETFWLQKSRVVKDLQRDKSPGPDGFTMAFYQKCWHVLEEDILGFFEEFYAEGTFACSLNATFVTLIPKKQSAMNIKDFRPISLIGSVYKILAKVLANRLRKVLDGLVSESQNAFVGGRQMLDSVLIANECLDSRLKSHIPGVVFRFSIMVNGSPSGFFGSSRGIRQGDPLSPLLFLLVMEVLSRMLSRTEEAGLIRGFKAGKAQEDGVNMGKSELVLVGDVRNGSQLADILCCQIGSLPMMYLGLPLRASFKASMVWNPILEKRLQCNFLWGGSGDGYTHHLVSWDTVCSPLAHGGLGVRKVEVFNRALLGKWLWKFGREETNLWRWVIVAKYGCEWGGWLSGNPRGTHGCSLWKGILSGWANFHHQVKLVAGLGTRILFWHDHWCGDIPLKVRFPVLFSCSSSQSASVASCMYSSSDGAGRSWNITFIRDFNDWEIEEVLAFFTFIHANIPTTLDPDSLS</sequence>
<feature type="compositionally biased region" description="Basic and acidic residues" evidence="1">
    <location>
        <begin position="625"/>
        <end position="638"/>
    </location>
</feature>
<feature type="region of interest" description="Disordered" evidence="1">
    <location>
        <begin position="617"/>
        <end position="679"/>
    </location>
</feature>
<dbReference type="InterPro" id="IPR052343">
    <property type="entry name" value="Retrotransposon-Effector_Assoc"/>
</dbReference>
<evidence type="ECO:0000313" key="2">
    <source>
        <dbReference type="EMBL" id="SPC78344.1"/>
    </source>
</evidence>
<dbReference type="SUPFAM" id="SSF56219">
    <property type="entry name" value="DNase I-like"/>
    <property type="match status" value="1"/>
</dbReference>
<dbReference type="InterPro" id="IPR036691">
    <property type="entry name" value="Endo/exonu/phosph_ase_sf"/>
</dbReference>
<dbReference type="PANTHER" id="PTHR46890:SF50">
    <property type="entry name" value="RNA-DIRECTED DNA POLYMERASE, EUKARYOTA, REVERSE TRANSCRIPTASE ZINC-BINDING DOMAIN PROTEIN-RELATED"/>
    <property type="match status" value="1"/>
</dbReference>
<dbReference type="CDD" id="cd01650">
    <property type="entry name" value="RT_nLTR_like"/>
    <property type="match status" value="1"/>
</dbReference>
<proteinExistence type="predicted"/>
<name>A0A2N9EUT4_FAGSY</name>
<protein>
    <submittedName>
        <fullName evidence="2">Uncharacterized protein</fullName>
    </submittedName>
</protein>
<accession>A0A2N9EUT4</accession>